<comment type="function">
    <text evidence="4">Essential component of the PAM complex, a complex required for the translocation of transit peptide-containing proteins from the inner membrane into the mitochondrial matrix in an ATP-dependent manner.</text>
</comment>
<evidence type="ECO:0000313" key="8">
    <source>
        <dbReference type="Proteomes" id="UP000593566"/>
    </source>
</evidence>
<accession>A0A8H6CDD6</accession>
<gene>
    <name evidence="7" type="ORF">HO133_002224</name>
</gene>
<dbReference type="InterPro" id="IPR013805">
    <property type="entry name" value="GrpE_CC"/>
</dbReference>
<comment type="subcellular location">
    <subcellularLocation>
        <location evidence="1 4">Mitochondrion matrix</location>
    </subcellularLocation>
</comment>
<dbReference type="Pfam" id="PF01025">
    <property type="entry name" value="GrpE"/>
    <property type="match status" value="1"/>
</dbReference>
<dbReference type="InterPro" id="IPR009012">
    <property type="entry name" value="GrpE_head"/>
</dbReference>
<dbReference type="GO" id="GO:0051087">
    <property type="term" value="F:protein-folding chaperone binding"/>
    <property type="evidence" value="ECO:0007669"/>
    <property type="project" value="InterPro"/>
</dbReference>
<dbReference type="GO" id="GO:0042803">
    <property type="term" value="F:protein homodimerization activity"/>
    <property type="evidence" value="ECO:0007669"/>
    <property type="project" value="InterPro"/>
</dbReference>
<protein>
    <recommendedName>
        <fullName evidence="4">GrpE protein homolog</fullName>
    </recommendedName>
</protein>
<dbReference type="InterPro" id="IPR000740">
    <property type="entry name" value="GrpE"/>
</dbReference>
<sequence>MRYKATFHPTYILDPQSNVWDPLDSEMMQRLSTRKWVSMAAERVLEVSSNSLTIFLQSDRTTTSSFRKELNMGPSKFKFALEYINGQDQKQDSEGEEVSNVFHAGTPGALSLEELDEKVDLGQWSLKLGQRLLKLKNLAGWDESQTSDSASIKGIAAELAACIGPELVQKTALHFGRAQSLRQPIVNAIARNRLLILLGAPPVATGRPPLVHRQPYAIQPPSKSHSLCPERIVARYYSSTDTPKDGASSDATAAAEVSHSEIKDNDPVKKELESKSKEIIDLKDKYLRSVADFRNLQERTKRDVQSARDFAISRFAQDLVESVDNLDRALGTVPSEKLGQAESNKELVHLYDGLRMTETILMQTLKKHGLERFDPSENGEQFDPNLHEATFQTPVEGKDNGSVFMTQQKGFMLNGRVIRAAKVGVVKNG</sequence>
<dbReference type="GeneID" id="59330638"/>
<dbReference type="HAMAP" id="MF_01151">
    <property type="entry name" value="GrpE"/>
    <property type="match status" value="1"/>
</dbReference>
<dbReference type="EMBL" id="JACCJB010000014">
    <property type="protein sequence ID" value="KAF6221369.1"/>
    <property type="molecule type" value="Genomic_DNA"/>
</dbReference>
<comment type="similarity">
    <text evidence="2 5">Belongs to the GrpE family.</text>
</comment>
<feature type="region of interest" description="Disordered" evidence="6">
    <location>
        <begin position="239"/>
        <end position="266"/>
    </location>
</feature>
<dbReference type="Proteomes" id="UP000593566">
    <property type="component" value="Unassembled WGS sequence"/>
</dbReference>
<dbReference type="Gene3D" id="3.90.20.20">
    <property type="match status" value="1"/>
</dbReference>
<keyword evidence="4" id="KW-0496">Mitochondrion</keyword>
<organism evidence="7 8">
    <name type="scientific">Letharia lupina</name>
    <dbReference type="NCBI Taxonomy" id="560253"/>
    <lineage>
        <taxon>Eukaryota</taxon>
        <taxon>Fungi</taxon>
        <taxon>Dikarya</taxon>
        <taxon>Ascomycota</taxon>
        <taxon>Pezizomycotina</taxon>
        <taxon>Lecanoromycetes</taxon>
        <taxon>OSLEUM clade</taxon>
        <taxon>Lecanoromycetidae</taxon>
        <taxon>Lecanorales</taxon>
        <taxon>Lecanorineae</taxon>
        <taxon>Parmeliaceae</taxon>
        <taxon>Letharia</taxon>
    </lineage>
</organism>
<evidence type="ECO:0000313" key="7">
    <source>
        <dbReference type="EMBL" id="KAF6221369.1"/>
    </source>
</evidence>
<dbReference type="PANTHER" id="PTHR21237:SF23">
    <property type="entry name" value="GRPE PROTEIN HOMOLOG, MITOCHONDRIAL"/>
    <property type="match status" value="1"/>
</dbReference>
<evidence type="ECO:0000256" key="4">
    <source>
        <dbReference type="RuleBase" id="RU000640"/>
    </source>
</evidence>
<proteinExistence type="inferred from homology"/>
<dbReference type="PRINTS" id="PR00773">
    <property type="entry name" value="GRPEPROTEIN"/>
</dbReference>
<dbReference type="GO" id="GO:0030150">
    <property type="term" value="P:protein import into mitochondrial matrix"/>
    <property type="evidence" value="ECO:0007669"/>
    <property type="project" value="TreeGrafter"/>
</dbReference>
<dbReference type="CDD" id="cd00446">
    <property type="entry name" value="GrpE"/>
    <property type="match status" value="1"/>
</dbReference>
<dbReference type="Gene3D" id="2.30.22.10">
    <property type="entry name" value="Head domain of nucleotide exchange factor GrpE"/>
    <property type="match status" value="1"/>
</dbReference>
<dbReference type="GO" id="GO:0001405">
    <property type="term" value="C:PAM complex, Tim23 associated import motor"/>
    <property type="evidence" value="ECO:0007669"/>
    <property type="project" value="TreeGrafter"/>
</dbReference>
<dbReference type="RefSeq" id="XP_037150804.1">
    <property type="nucleotide sequence ID" value="XM_037293151.1"/>
</dbReference>
<dbReference type="GO" id="GO:0000774">
    <property type="term" value="F:adenyl-nucleotide exchange factor activity"/>
    <property type="evidence" value="ECO:0007669"/>
    <property type="project" value="InterPro"/>
</dbReference>
<dbReference type="AlphaFoldDB" id="A0A8H6CDD6"/>
<evidence type="ECO:0000256" key="1">
    <source>
        <dbReference type="ARBA" id="ARBA00004305"/>
    </source>
</evidence>
<evidence type="ECO:0000256" key="3">
    <source>
        <dbReference type="ARBA" id="ARBA00023186"/>
    </source>
</evidence>
<evidence type="ECO:0000256" key="5">
    <source>
        <dbReference type="RuleBase" id="RU004478"/>
    </source>
</evidence>
<comment type="caution">
    <text evidence="7">The sequence shown here is derived from an EMBL/GenBank/DDBJ whole genome shotgun (WGS) entry which is preliminary data.</text>
</comment>
<dbReference type="SUPFAM" id="SSF58014">
    <property type="entry name" value="Coiled-coil domain of nucleotide exchange factor GrpE"/>
    <property type="match status" value="1"/>
</dbReference>
<dbReference type="FunFam" id="2.30.22.10:FF:000002">
    <property type="entry name" value="GrpE protein homolog"/>
    <property type="match status" value="1"/>
</dbReference>
<evidence type="ECO:0000256" key="6">
    <source>
        <dbReference type="SAM" id="MobiDB-lite"/>
    </source>
</evidence>
<dbReference type="GO" id="GO:0006457">
    <property type="term" value="P:protein folding"/>
    <property type="evidence" value="ECO:0007669"/>
    <property type="project" value="InterPro"/>
</dbReference>
<reference evidence="7 8" key="1">
    <citation type="journal article" date="2020" name="Genomics">
        <title>Complete, high-quality genomes from long-read metagenomic sequencing of two wolf lichen thalli reveals enigmatic genome architecture.</title>
        <authorList>
            <person name="McKenzie S.K."/>
            <person name="Walston R.F."/>
            <person name="Allen J.L."/>
        </authorList>
    </citation>
    <scope>NUCLEOTIDE SEQUENCE [LARGE SCALE GENOMIC DNA]</scope>
    <source>
        <strain evidence="7">WasteWater1</strain>
    </source>
</reference>
<keyword evidence="8" id="KW-1185">Reference proteome</keyword>
<evidence type="ECO:0000256" key="2">
    <source>
        <dbReference type="ARBA" id="ARBA00009054"/>
    </source>
</evidence>
<dbReference type="GO" id="GO:0051082">
    <property type="term" value="F:unfolded protein binding"/>
    <property type="evidence" value="ECO:0007669"/>
    <property type="project" value="TreeGrafter"/>
</dbReference>
<keyword evidence="3 4" id="KW-0143">Chaperone</keyword>
<name>A0A8H6CDD6_9LECA</name>
<dbReference type="SUPFAM" id="SSF51064">
    <property type="entry name" value="Head domain of nucleotide exchange factor GrpE"/>
    <property type="match status" value="1"/>
</dbReference>
<dbReference type="PANTHER" id="PTHR21237">
    <property type="entry name" value="GRPE PROTEIN"/>
    <property type="match status" value="1"/>
</dbReference>
<dbReference type="PROSITE" id="PS01071">
    <property type="entry name" value="GRPE"/>
    <property type="match status" value="1"/>
</dbReference>